<dbReference type="InterPro" id="IPR007889">
    <property type="entry name" value="HTH_Psq"/>
</dbReference>
<dbReference type="SUPFAM" id="SSF54695">
    <property type="entry name" value="POZ domain"/>
    <property type="match status" value="1"/>
</dbReference>
<dbReference type="PANTHER" id="PTHR23110">
    <property type="entry name" value="BTB DOMAIN TRANSCRIPTION FACTOR"/>
    <property type="match status" value="1"/>
</dbReference>
<dbReference type="EMBL" id="WJQU01000003">
    <property type="protein sequence ID" value="KAJ6640003.1"/>
    <property type="molecule type" value="Genomic_DNA"/>
</dbReference>
<evidence type="ECO:0000313" key="5">
    <source>
        <dbReference type="EMBL" id="KAJ6640003.1"/>
    </source>
</evidence>
<dbReference type="AlphaFoldDB" id="A0A9Q0S1G6"/>
<dbReference type="Proteomes" id="UP001151699">
    <property type="component" value="Chromosome X"/>
</dbReference>
<organism evidence="5 6">
    <name type="scientific">Pseudolycoriella hygida</name>
    <dbReference type="NCBI Taxonomy" id="35572"/>
    <lineage>
        <taxon>Eukaryota</taxon>
        <taxon>Metazoa</taxon>
        <taxon>Ecdysozoa</taxon>
        <taxon>Arthropoda</taxon>
        <taxon>Hexapoda</taxon>
        <taxon>Insecta</taxon>
        <taxon>Pterygota</taxon>
        <taxon>Neoptera</taxon>
        <taxon>Endopterygota</taxon>
        <taxon>Diptera</taxon>
        <taxon>Nematocera</taxon>
        <taxon>Sciaroidea</taxon>
        <taxon>Sciaridae</taxon>
        <taxon>Pseudolycoriella</taxon>
    </lineage>
</organism>
<comment type="subcellular location">
    <subcellularLocation>
        <location evidence="1">Nucleus</location>
    </subcellularLocation>
</comment>
<dbReference type="CDD" id="cd18315">
    <property type="entry name" value="BTB_POZ_BAB-like"/>
    <property type="match status" value="1"/>
</dbReference>
<comment type="caution">
    <text evidence="5">The sequence shown here is derived from an EMBL/GenBank/DDBJ whole genome shotgun (WGS) entry which is preliminary data.</text>
</comment>
<dbReference type="Pfam" id="PF05225">
    <property type="entry name" value="HTH_psq"/>
    <property type="match status" value="1"/>
</dbReference>
<accession>A0A9Q0S1G6</accession>
<keyword evidence="6" id="KW-1185">Reference proteome</keyword>
<feature type="compositionally biased region" description="Polar residues" evidence="3">
    <location>
        <begin position="178"/>
        <end position="194"/>
    </location>
</feature>
<protein>
    <submittedName>
        <fullName evidence="5">Broad-complex core protein isoforms 1/2/3/4/5</fullName>
    </submittedName>
</protein>
<evidence type="ECO:0000259" key="4">
    <source>
        <dbReference type="PROSITE" id="PS50097"/>
    </source>
</evidence>
<reference evidence="5" key="1">
    <citation type="submission" date="2022-07" db="EMBL/GenBank/DDBJ databases">
        <authorList>
            <person name="Trinca V."/>
            <person name="Uliana J.V.C."/>
            <person name="Torres T.T."/>
            <person name="Ward R.J."/>
            <person name="Monesi N."/>
        </authorList>
    </citation>
    <scope>NUCLEOTIDE SEQUENCE</scope>
    <source>
        <strain evidence="5">HSMRA1968</strain>
        <tissue evidence="5">Whole embryos</tissue>
    </source>
</reference>
<dbReference type="PROSITE" id="PS50097">
    <property type="entry name" value="BTB"/>
    <property type="match status" value="1"/>
</dbReference>
<dbReference type="PANTHER" id="PTHR23110:SF81">
    <property type="entry name" value="BTB-PROTEIN-VII, ISOFORM F-RELATED"/>
    <property type="match status" value="1"/>
</dbReference>
<name>A0A9Q0S1G6_9DIPT</name>
<proteinExistence type="predicted"/>
<dbReference type="Gene3D" id="3.30.710.10">
    <property type="entry name" value="Potassium Channel Kv1.1, Chain A"/>
    <property type="match status" value="1"/>
</dbReference>
<gene>
    <name evidence="5" type="primary">br_2</name>
    <name evidence="5" type="ORF">Bhyg_12752</name>
</gene>
<dbReference type="InterPro" id="IPR009057">
    <property type="entry name" value="Homeodomain-like_sf"/>
</dbReference>
<feature type="compositionally biased region" description="Polar residues" evidence="3">
    <location>
        <begin position="334"/>
        <end position="345"/>
    </location>
</feature>
<dbReference type="OrthoDB" id="10261408at2759"/>
<feature type="region of interest" description="Disordered" evidence="3">
    <location>
        <begin position="334"/>
        <end position="359"/>
    </location>
</feature>
<evidence type="ECO:0000256" key="3">
    <source>
        <dbReference type="SAM" id="MobiDB-lite"/>
    </source>
</evidence>
<evidence type="ECO:0000256" key="1">
    <source>
        <dbReference type="ARBA" id="ARBA00004123"/>
    </source>
</evidence>
<evidence type="ECO:0000313" key="6">
    <source>
        <dbReference type="Proteomes" id="UP001151699"/>
    </source>
</evidence>
<sequence length="378" mass="43152">MDEDLCMTWNNHHSYIKSAFTSFLHKEALVDVTLAAEGRYLHVHKVVLSACSSYFASLFASNPCQHPIVILKDVQYDDLKAVVDFIYYGQVNLSEAKLEQFMKTAKMLEILELMADSSLLSNNTNESFCLGDLFTPNILQESTRSSPEPQQQSHQQPHRQQKRVPSAPRLPCPKRLRQPSTDSEYSLTQENSSIMEPPYTFESELQPTLSTEKSQEITDELLQSMANTDINSNIPTQPLDESLKVYLSQSEMTDFNETSTGGTQFLPKPHPLEDDENFNLAIEAIRFDGMEFDEAAKIYDVNRQTLWKEYNRRGYPILIQHWDSQKNQIVPRTSTPINEQNTSTETCERGSRSSSKNTIPKPIFSLIVKKPRNASKIE</sequence>
<dbReference type="Gene3D" id="1.10.10.60">
    <property type="entry name" value="Homeodomain-like"/>
    <property type="match status" value="1"/>
</dbReference>
<dbReference type="SMART" id="SM00225">
    <property type="entry name" value="BTB"/>
    <property type="match status" value="1"/>
</dbReference>
<feature type="domain" description="BTB" evidence="4">
    <location>
        <begin position="30"/>
        <end position="95"/>
    </location>
</feature>
<dbReference type="InterPro" id="IPR051095">
    <property type="entry name" value="Dros_DevTransReg"/>
</dbReference>
<dbReference type="Pfam" id="PF00651">
    <property type="entry name" value="BTB"/>
    <property type="match status" value="1"/>
</dbReference>
<dbReference type="GO" id="GO:0006357">
    <property type="term" value="P:regulation of transcription by RNA polymerase II"/>
    <property type="evidence" value="ECO:0007669"/>
    <property type="project" value="TreeGrafter"/>
</dbReference>
<evidence type="ECO:0000256" key="2">
    <source>
        <dbReference type="ARBA" id="ARBA00023242"/>
    </source>
</evidence>
<dbReference type="SUPFAM" id="SSF46689">
    <property type="entry name" value="Homeodomain-like"/>
    <property type="match status" value="1"/>
</dbReference>
<dbReference type="InterPro" id="IPR011333">
    <property type="entry name" value="SKP1/BTB/POZ_sf"/>
</dbReference>
<dbReference type="InterPro" id="IPR000210">
    <property type="entry name" value="BTB/POZ_dom"/>
</dbReference>
<feature type="compositionally biased region" description="Low complexity" evidence="3">
    <location>
        <begin position="144"/>
        <end position="155"/>
    </location>
</feature>
<dbReference type="GO" id="GO:0005634">
    <property type="term" value="C:nucleus"/>
    <property type="evidence" value="ECO:0007669"/>
    <property type="project" value="UniProtKB-SubCell"/>
</dbReference>
<feature type="region of interest" description="Disordered" evidence="3">
    <location>
        <begin position="140"/>
        <end position="199"/>
    </location>
</feature>
<dbReference type="GO" id="GO:0003677">
    <property type="term" value="F:DNA binding"/>
    <property type="evidence" value="ECO:0007669"/>
    <property type="project" value="InterPro"/>
</dbReference>
<keyword evidence="2" id="KW-0539">Nucleus</keyword>